<dbReference type="PANTHER" id="PTHR46796">
    <property type="entry name" value="HTH-TYPE TRANSCRIPTIONAL ACTIVATOR RHAS-RELATED"/>
    <property type="match status" value="1"/>
</dbReference>
<dbReference type="AlphaFoldDB" id="A0A090Y4Z6"/>
<organism evidence="5 6">
    <name type="scientific">Paenibacillus macerans</name>
    <name type="common">Bacillus macerans</name>
    <dbReference type="NCBI Taxonomy" id="44252"/>
    <lineage>
        <taxon>Bacteria</taxon>
        <taxon>Bacillati</taxon>
        <taxon>Bacillota</taxon>
        <taxon>Bacilli</taxon>
        <taxon>Bacillales</taxon>
        <taxon>Paenibacillaceae</taxon>
        <taxon>Paenibacillus</taxon>
    </lineage>
</organism>
<evidence type="ECO:0000313" key="6">
    <source>
        <dbReference type="Proteomes" id="UP000029278"/>
    </source>
</evidence>
<dbReference type="InterPro" id="IPR003313">
    <property type="entry name" value="AraC-bd"/>
</dbReference>
<evidence type="ECO:0000256" key="1">
    <source>
        <dbReference type="ARBA" id="ARBA00023015"/>
    </source>
</evidence>
<dbReference type="GO" id="GO:0003700">
    <property type="term" value="F:DNA-binding transcription factor activity"/>
    <property type="evidence" value="ECO:0007669"/>
    <property type="project" value="InterPro"/>
</dbReference>
<evidence type="ECO:0000313" key="5">
    <source>
        <dbReference type="EMBL" id="KFM92907.1"/>
    </source>
</evidence>
<evidence type="ECO:0000256" key="2">
    <source>
        <dbReference type="ARBA" id="ARBA00023125"/>
    </source>
</evidence>
<accession>A0A090Y4Z6</accession>
<keyword evidence="1" id="KW-0805">Transcription regulation</keyword>
<gene>
    <name evidence="5" type="ORF">DJ90_2846</name>
</gene>
<dbReference type="Pfam" id="PF12833">
    <property type="entry name" value="HTH_18"/>
    <property type="match status" value="1"/>
</dbReference>
<keyword evidence="6" id="KW-1185">Reference proteome</keyword>
<proteinExistence type="predicted"/>
<sequence>MIDLYIPQSEPGIVWKRGVYFHEASDLAKSMFFYVFWGGEYYCRFPYKVDRDYMSSFILFSIQEGSLAFHYRDDQFTASAGDIVLLDCRYRNYYYAVDDVRFHFFHFSGPQSEMMCEELYKKAGCLFSGMGRDNTAIPAIIDKIAAGNPDDFDLSVQIYQLLVSLFKAGYPAGPKQVSGKRLNPDLRPALDYIHAHFAEKLYVEQLSKLSNLSLYHFVRLFKKEIGVTPHHYILNLRLKRTKQLLVETNLTVEEISARCGFNNVAHFIRTFSKSTGGLTPGKFRKMRF</sequence>
<dbReference type="GO" id="GO:0043565">
    <property type="term" value="F:sequence-specific DNA binding"/>
    <property type="evidence" value="ECO:0007669"/>
    <property type="project" value="InterPro"/>
</dbReference>
<dbReference type="OrthoDB" id="9791615at2"/>
<dbReference type="SUPFAM" id="SSF51215">
    <property type="entry name" value="Regulatory protein AraC"/>
    <property type="match status" value="1"/>
</dbReference>
<protein>
    <submittedName>
        <fullName evidence="5">Helix-turn-helix domain protein</fullName>
    </submittedName>
</protein>
<dbReference type="Gene3D" id="1.10.10.60">
    <property type="entry name" value="Homeodomain-like"/>
    <property type="match status" value="2"/>
</dbReference>
<dbReference type="HOGENOM" id="CLU_000445_88_6_9"/>
<dbReference type="PATRIC" id="fig|44252.3.peg.6153"/>
<name>A0A090Y4Z6_PAEMA</name>
<evidence type="ECO:0000259" key="4">
    <source>
        <dbReference type="PROSITE" id="PS01124"/>
    </source>
</evidence>
<dbReference type="SMART" id="SM00342">
    <property type="entry name" value="HTH_ARAC"/>
    <property type="match status" value="1"/>
</dbReference>
<reference evidence="5 6" key="1">
    <citation type="submission" date="2014-04" db="EMBL/GenBank/DDBJ databases">
        <authorList>
            <person name="Bishop-Lilly K.A."/>
            <person name="Broomall S.M."/>
            <person name="Chain P.S."/>
            <person name="Chertkov O."/>
            <person name="Coyne S.R."/>
            <person name="Daligault H.E."/>
            <person name="Davenport K.W."/>
            <person name="Erkkila T."/>
            <person name="Frey K.G."/>
            <person name="Gibbons H.S."/>
            <person name="Gu W."/>
            <person name="Jaissle J."/>
            <person name="Johnson S.L."/>
            <person name="Koroleva G.I."/>
            <person name="Ladner J.T."/>
            <person name="Lo C.-C."/>
            <person name="Minogue T.D."/>
            <person name="Munk C."/>
            <person name="Palacios G.F."/>
            <person name="Redden C.L."/>
            <person name="Rosenzweig C.N."/>
            <person name="Scholz M.B."/>
            <person name="Teshima H."/>
            <person name="Xu Y."/>
        </authorList>
    </citation>
    <scope>NUCLEOTIDE SEQUENCE [LARGE SCALE GENOMIC DNA]</scope>
    <source>
        <strain evidence="5 6">8244</strain>
    </source>
</reference>
<dbReference type="InterPro" id="IPR018060">
    <property type="entry name" value="HTH_AraC"/>
</dbReference>
<comment type="caution">
    <text evidence="5">The sequence shown here is derived from an EMBL/GenBank/DDBJ whole genome shotgun (WGS) entry which is preliminary data.</text>
</comment>
<keyword evidence="2" id="KW-0238">DNA-binding</keyword>
<dbReference type="EMBL" id="JMQA01000053">
    <property type="protein sequence ID" value="KFM92907.1"/>
    <property type="molecule type" value="Genomic_DNA"/>
</dbReference>
<dbReference type="InterPro" id="IPR009057">
    <property type="entry name" value="Homeodomain-like_sf"/>
</dbReference>
<dbReference type="InterPro" id="IPR037923">
    <property type="entry name" value="HTH-like"/>
</dbReference>
<dbReference type="Pfam" id="PF02311">
    <property type="entry name" value="AraC_binding"/>
    <property type="match status" value="1"/>
</dbReference>
<feature type="domain" description="HTH araC/xylS-type" evidence="4">
    <location>
        <begin position="187"/>
        <end position="286"/>
    </location>
</feature>
<keyword evidence="3" id="KW-0804">Transcription</keyword>
<dbReference type="SUPFAM" id="SSF46689">
    <property type="entry name" value="Homeodomain-like"/>
    <property type="match status" value="2"/>
</dbReference>
<dbReference type="PROSITE" id="PS01124">
    <property type="entry name" value="HTH_ARAC_FAMILY_2"/>
    <property type="match status" value="1"/>
</dbReference>
<evidence type="ECO:0000256" key="3">
    <source>
        <dbReference type="ARBA" id="ARBA00023163"/>
    </source>
</evidence>
<dbReference type="Proteomes" id="UP000029278">
    <property type="component" value="Unassembled WGS sequence"/>
</dbReference>
<dbReference type="STRING" id="44252.DJ90_2846"/>
<dbReference type="InterPro" id="IPR050204">
    <property type="entry name" value="AraC_XylS_family_regulators"/>
</dbReference>